<keyword evidence="3" id="KW-0378">Hydrolase</keyword>
<accession>I4B3B9</accession>
<sequence>MHIRWLRAATLGFLVTCIWPDGNISIANFRKAKQLVYQIAAPENRTFYCNCAFSAEGIDRASCGYVPLNDNARANRTEIEHIVPAENFGKSFAEWRDGHADCVRTNGTRYKGRRCAGKASATYRLMEADLYNLVPEIGELNADRRNYRFGIIEGEARNYGACDFEVEDRVTEPRPEIRGDIARVYFYMNAAYPGRGIIGNKAQKLFEAWDKADPVDAVECRRAAKIEHVQGNANEFVKQPCAAAGLY</sequence>
<gene>
    <name evidence="4" type="ordered locus">Turpa_1128</name>
</gene>
<keyword evidence="2" id="KW-0540">Nuclease</keyword>
<dbReference type="EMBL" id="CP002959">
    <property type="protein sequence ID" value="AFM11776.1"/>
    <property type="molecule type" value="Genomic_DNA"/>
</dbReference>
<protein>
    <submittedName>
        <fullName evidence="4">Endonuclease I</fullName>
    </submittedName>
</protein>
<dbReference type="Proteomes" id="UP000006048">
    <property type="component" value="Chromosome"/>
</dbReference>
<dbReference type="KEGG" id="tpx:Turpa_1128"/>
<evidence type="ECO:0000313" key="5">
    <source>
        <dbReference type="Proteomes" id="UP000006048"/>
    </source>
</evidence>
<evidence type="ECO:0000313" key="4">
    <source>
        <dbReference type="EMBL" id="AFM11776.1"/>
    </source>
</evidence>
<dbReference type="AlphaFoldDB" id="I4B3B9"/>
<dbReference type="InterPro" id="IPR044925">
    <property type="entry name" value="His-Me_finger_sf"/>
</dbReference>
<dbReference type="InterPro" id="IPR007346">
    <property type="entry name" value="Endonuclease-I"/>
</dbReference>
<dbReference type="GO" id="GO:0004519">
    <property type="term" value="F:endonuclease activity"/>
    <property type="evidence" value="ECO:0007669"/>
    <property type="project" value="UniProtKB-KW"/>
</dbReference>
<dbReference type="RefSeq" id="WP_014802293.1">
    <property type="nucleotide sequence ID" value="NC_018020.1"/>
</dbReference>
<dbReference type="SUPFAM" id="SSF54060">
    <property type="entry name" value="His-Me finger endonucleases"/>
    <property type="match status" value="1"/>
</dbReference>
<dbReference type="HOGENOM" id="CLU_070541_0_0_12"/>
<evidence type="ECO:0000256" key="2">
    <source>
        <dbReference type="ARBA" id="ARBA00022722"/>
    </source>
</evidence>
<dbReference type="PANTHER" id="PTHR33607:SF2">
    <property type="entry name" value="ENDONUCLEASE-1"/>
    <property type="match status" value="1"/>
</dbReference>
<evidence type="ECO:0000256" key="1">
    <source>
        <dbReference type="ARBA" id="ARBA00006429"/>
    </source>
</evidence>
<organism evidence="4 5">
    <name type="scientific">Turneriella parva (strain ATCC BAA-1111 / DSM 21527 / NCTC 11395 / H)</name>
    <name type="common">Leptospira parva</name>
    <dbReference type="NCBI Taxonomy" id="869212"/>
    <lineage>
        <taxon>Bacteria</taxon>
        <taxon>Pseudomonadati</taxon>
        <taxon>Spirochaetota</taxon>
        <taxon>Spirochaetia</taxon>
        <taxon>Leptospirales</taxon>
        <taxon>Leptospiraceae</taxon>
        <taxon>Turneriella</taxon>
    </lineage>
</organism>
<dbReference type="Pfam" id="PF04231">
    <property type="entry name" value="Endonuclease_1"/>
    <property type="match status" value="1"/>
</dbReference>
<dbReference type="GO" id="GO:0016787">
    <property type="term" value="F:hydrolase activity"/>
    <property type="evidence" value="ECO:0007669"/>
    <property type="project" value="UniProtKB-KW"/>
</dbReference>
<keyword evidence="4" id="KW-0255">Endonuclease</keyword>
<name>I4B3B9_TURPD</name>
<dbReference type="PANTHER" id="PTHR33607">
    <property type="entry name" value="ENDONUCLEASE-1"/>
    <property type="match status" value="1"/>
</dbReference>
<dbReference type="STRING" id="869212.Turpa_1128"/>
<comment type="similarity">
    <text evidence="1">Belongs to the EndA/NucM nuclease family.</text>
</comment>
<proteinExistence type="inferred from homology"/>
<evidence type="ECO:0000256" key="3">
    <source>
        <dbReference type="ARBA" id="ARBA00022801"/>
    </source>
</evidence>
<reference evidence="4 5" key="1">
    <citation type="submission" date="2012-06" db="EMBL/GenBank/DDBJ databases">
        <title>The complete chromosome of genome of Turneriella parva DSM 21527.</title>
        <authorList>
            <consortium name="US DOE Joint Genome Institute (JGI-PGF)"/>
            <person name="Lucas S."/>
            <person name="Han J."/>
            <person name="Lapidus A."/>
            <person name="Bruce D."/>
            <person name="Goodwin L."/>
            <person name="Pitluck S."/>
            <person name="Peters L."/>
            <person name="Kyrpides N."/>
            <person name="Mavromatis K."/>
            <person name="Ivanova N."/>
            <person name="Mikhailova N."/>
            <person name="Chertkov O."/>
            <person name="Detter J.C."/>
            <person name="Tapia R."/>
            <person name="Han C."/>
            <person name="Land M."/>
            <person name="Hauser L."/>
            <person name="Markowitz V."/>
            <person name="Cheng J.-F."/>
            <person name="Hugenholtz P."/>
            <person name="Woyke T."/>
            <person name="Wu D."/>
            <person name="Gronow S."/>
            <person name="Wellnitz S."/>
            <person name="Brambilla E."/>
            <person name="Klenk H.-P."/>
            <person name="Eisen J.A."/>
        </authorList>
    </citation>
    <scope>NUCLEOTIDE SEQUENCE [LARGE SCALE GENOMIC DNA]</scope>
    <source>
        <strain evidence="5">ATCC BAA-1111 / DSM 21527 / NCTC 11395 / H</strain>
    </source>
</reference>
<keyword evidence="5" id="KW-1185">Reference proteome</keyword>